<accession>A0A3B1CU14</accession>
<dbReference type="PANTHER" id="PTHR36985">
    <property type="entry name" value="TRANSLOCATION AND ASSEMBLY MODULE SUBUNIT TAMB"/>
    <property type="match status" value="1"/>
</dbReference>
<feature type="transmembrane region" description="Helical" evidence="5">
    <location>
        <begin position="20"/>
        <end position="38"/>
    </location>
</feature>
<protein>
    <submittedName>
        <fullName evidence="6">Cobalt-zinc-cadmium resistance protein CzcA Cation efflux system protein CusA</fullName>
    </submittedName>
</protein>
<dbReference type="GO" id="GO:0009306">
    <property type="term" value="P:protein secretion"/>
    <property type="evidence" value="ECO:0007669"/>
    <property type="project" value="TreeGrafter"/>
</dbReference>
<evidence type="ECO:0000256" key="2">
    <source>
        <dbReference type="ARBA" id="ARBA00022692"/>
    </source>
</evidence>
<dbReference type="GO" id="GO:0097347">
    <property type="term" value="C:TAM protein secretion complex"/>
    <property type="evidence" value="ECO:0007669"/>
    <property type="project" value="TreeGrafter"/>
</dbReference>
<dbReference type="EMBL" id="UOGD01000378">
    <property type="protein sequence ID" value="VAX27344.1"/>
    <property type="molecule type" value="Genomic_DNA"/>
</dbReference>
<dbReference type="GO" id="GO:0005886">
    <property type="term" value="C:plasma membrane"/>
    <property type="evidence" value="ECO:0007669"/>
    <property type="project" value="TreeGrafter"/>
</dbReference>
<comment type="subcellular location">
    <subcellularLocation>
        <location evidence="1">Membrane</location>
        <topology evidence="1">Single-pass membrane protein</topology>
    </subcellularLocation>
</comment>
<keyword evidence="4 5" id="KW-0472">Membrane</keyword>
<sequence length="1496" mass="167970">MIFKKNNVKKTLTRKISDAIIYFFLGVFLLIILFFGFSQTSTFRNIVRDKILKIADETFLADFHIGTIDGTILTSLTLNNVSLVKGNDTLFAAKKIDVGINPFPLLIRELDITKFKLHDVNVNLKEEKPGKWNISDILIPDSSIVTVDTLKENTKQNGKFPFNIKVDNLTLDNVNIILKKYTFRNSNRKYNTLNFDDLSISNFNLQASIFANINSKEFDITIDSLFFTPNLNRFNLKNLNGNFQISQKFAEVKDLNIITDSSSLNLSARLDSINLFGNVDLAEFKDYPLSLTLRADPIAGSDLSSFLESLDFIKGRIKLSMDAKGTFGNFKQKIKLALNKTDLTLDGSLLNLHTPEKLYIIANFSNSNVDYDEIDKLLAGLDLPSYPDLFVEGLNINYEGEPLKFNASGNGKIDDGEITFSAFMNMYPDLIEYDYRFTTNNIDLNSTIGINSNINSKGEFKGKGFNPSESTSRMDLYVYNSFLNKYYFDSLDAKLQTTDKLIDLEISSDIDSIGIFVSGLLDLAENDNPIYNLHGNFKNLDLADITDDPAFSSSLNFEFAANGHSLDINKTEGSFILNFINSQIGQNQFDSVKFRLDVKLDKAQRDITLKSDLLDFNLSGEYNLDDAYKLFNHQVNKISYSISNKLTELNPLAFDSTDVIQLNELKNNEYIVENELYLDYNFEFKDFRIIAALIGQDEISISGLGDGYIENDSSNFSMSINVDLDYLFLFKGKDVFYISDVVGNMNIGADNKSYSFNNIFGSYSFDSKRIVSGINIDNLSTDIVFNQSRIYYNIAGDVDETVNAKLNGNILISDSLETITMDNFALLYNDFSIENHEPLVLINSPQQFTIEHFLLYNNDSKFKVDGYITKDLAQDIQIQIRNLHGGLLGKYLLNFKDNNDEATINLLANIMGTAAKPIISADLAGEDIIIDNKNLGSLYIDFNYEDRILTTNAYFTDTTKNTSKPLLSLEGGIPIYIGNDPNNNPLDSTKHIQLKFITKDFNIASVGNIFPTITNQKGILNSEINISGSLANLNYDGYMKLIKSSFTAEVTNMNYGLDLDLIFNKQNIDIQQLTVRNLDNGKFDGTMKISGVITTQGLGIGEIDLKMNGDIALLGQRTKETMRNLYGDLFIGSENSLNYKYKDDRSKLSGTIIIKEANLNFVPTESSYSVTGSDFKYVFVVDSSTFNKEREKYEKLLTALSLKYKDESKSSTLPKNLDLDLLIKSDNISKITVVLSKALNQKLIADISGSIRIGNQDDKLLAQGQFNILPSSMFTFYKTFRAEGNIKFTSDLTDPILNITATYLADYVNNRDREAEPVKTAVKIKVNDKVSTLRENIASGENPIDMKIYMGQKNIDYDVASNQYNNLDAMYFILFGTFSSDINNADLANSAAMSVLGSTLTTMLNANFGDVISNVNLNQSGNQTRFNISGRVQKVRYTVGGTQEVFSDLSQANARVEYLFSPKLIFRAERKDPVISSSSGNNDKISEFGVKYRFSF</sequence>
<organism evidence="6">
    <name type="scientific">hydrothermal vent metagenome</name>
    <dbReference type="NCBI Taxonomy" id="652676"/>
    <lineage>
        <taxon>unclassified sequences</taxon>
        <taxon>metagenomes</taxon>
        <taxon>ecological metagenomes</taxon>
    </lineage>
</organism>
<dbReference type="PANTHER" id="PTHR36985:SF1">
    <property type="entry name" value="TRANSLOCATION AND ASSEMBLY MODULE SUBUNIT TAMB"/>
    <property type="match status" value="1"/>
</dbReference>
<evidence type="ECO:0000256" key="5">
    <source>
        <dbReference type="SAM" id="Phobius"/>
    </source>
</evidence>
<reference evidence="6" key="1">
    <citation type="submission" date="2018-06" db="EMBL/GenBank/DDBJ databases">
        <authorList>
            <person name="Zhirakovskaya E."/>
        </authorList>
    </citation>
    <scope>NUCLEOTIDE SEQUENCE</scope>
</reference>
<keyword evidence="2 5" id="KW-0812">Transmembrane</keyword>
<keyword evidence="3 5" id="KW-1133">Transmembrane helix</keyword>
<evidence type="ECO:0000256" key="1">
    <source>
        <dbReference type="ARBA" id="ARBA00004167"/>
    </source>
</evidence>
<evidence type="ECO:0000256" key="4">
    <source>
        <dbReference type="ARBA" id="ARBA00023136"/>
    </source>
</evidence>
<gene>
    <name evidence="6" type="ORF">MNBD_IGNAVI01-1184</name>
</gene>
<evidence type="ECO:0000256" key="3">
    <source>
        <dbReference type="ARBA" id="ARBA00022989"/>
    </source>
</evidence>
<proteinExistence type="predicted"/>
<evidence type="ECO:0000313" key="6">
    <source>
        <dbReference type="EMBL" id="VAX27344.1"/>
    </source>
</evidence>
<name>A0A3B1CU14_9ZZZZ</name>